<evidence type="ECO:0008006" key="4">
    <source>
        <dbReference type="Google" id="ProtNLM"/>
    </source>
</evidence>
<accession>A0A177C7X5</accession>
<organism evidence="2 3">
    <name type="scientific">Paraphaeosphaeria sporulosa</name>
    <dbReference type="NCBI Taxonomy" id="1460663"/>
    <lineage>
        <taxon>Eukaryota</taxon>
        <taxon>Fungi</taxon>
        <taxon>Dikarya</taxon>
        <taxon>Ascomycota</taxon>
        <taxon>Pezizomycotina</taxon>
        <taxon>Dothideomycetes</taxon>
        <taxon>Pleosporomycetidae</taxon>
        <taxon>Pleosporales</taxon>
        <taxon>Massarineae</taxon>
        <taxon>Didymosphaeriaceae</taxon>
        <taxon>Paraphaeosphaeria</taxon>
    </lineage>
</organism>
<gene>
    <name evidence="2" type="ORF">CC84DRAFT_1207747</name>
</gene>
<dbReference type="Proteomes" id="UP000077069">
    <property type="component" value="Unassembled WGS sequence"/>
</dbReference>
<reference evidence="2 3" key="1">
    <citation type="submission" date="2016-05" db="EMBL/GenBank/DDBJ databases">
        <title>Comparative analysis of secretome profiles of manganese(II)-oxidizing ascomycete fungi.</title>
        <authorList>
            <consortium name="DOE Joint Genome Institute"/>
            <person name="Zeiner C.A."/>
            <person name="Purvine S.O."/>
            <person name="Zink E.M."/>
            <person name="Wu S."/>
            <person name="Pasa-Tolic L."/>
            <person name="Chaput D.L."/>
            <person name="Haridas S."/>
            <person name="Grigoriev I.V."/>
            <person name="Santelli C.M."/>
            <person name="Hansel C.M."/>
        </authorList>
    </citation>
    <scope>NUCLEOTIDE SEQUENCE [LARGE SCALE GENOMIC DNA]</scope>
    <source>
        <strain evidence="2 3">AP3s5-JAC2a</strain>
    </source>
</reference>
<evidence type="ECO:0000313" key="2">
    <source>
        <dbReference type="EMBL" id="OAG02952.1"/>
    </source>
</evidence>
<dbReference type="EMBL" id="KV441555">
    <property type="protein sequence ID" value="OAG02952.1"/>
    <property type="molecule type" value="Genomic_DNA"/>
</dbReference>
<dbReference type="InParanoid" id="A0A177C7X5"/>
<dbReference type="GeneID" id="28765606"/>
<dbReference type="OrthoDB" id="3775550at2759"/>
<protein>
    <recommendedName>
        <fullName evidence="4">Extracellular membrane protein CFEM domain-containing protein</fullName>
    </recommendedName>
</protein>
<evidence type="ECO:0000256" key="1">
    <source>
        <dbReference type="SAM" id="SignalP"/>
    </source>
</evidence>
<feature type="signal peptide" evidence="1">
    <location>
        <begin position="1"/>
        <end position="21"/>
    </location>
</feature>
<dbReference type="AlphaFoldDB" id="A0A177C7X5"/>
<dbReference type="RefSeq" id="XP_018033317.1">
    <property type="nucleotide sequence ID" value="XM_018182120.1"/>
</dbReference>
<keyword evidence="3" id="KW-1185">Reference proteome</keyword>
<evidence type="ECO:0000313" key="3">
    <source>
        <dbReference type="Proteomes" id="UP000077069"/>
    </source>
</evidence>
<keyword evidence="1" id="KW-0732">Signal</keyword>
<name>A0A177C7X5_9PLEO</name>
<sequence>MHLPTFLTSLLFLATSTSTTATPLAKRWECSSSAPGAFSCYPSNIDSCKNVAGWVSCAQTEGIDKCKDPAPSETVPVSQCQGDAFAKCGLRVVILMPPRKLCVIFAANRPVAMFPQSAAIHSRGFTWICSLSNVAAGGPSSIVSVLFHNDFIIPTGQLAHIQTRARIPVLLPFMCETVKGFYEENKSERDYVLNDGICKIWAYSATDFHRHIEWGGGSLYDWIVLMGFGVIEHAFRT</sequence>
<proteinExistence type="predicted"/>
<feature type="chain" id="PRO_5008057849" description="Extracellular membrane protein CFEM domain-containing protein" evidence="1">
    <location>
        <begin position="22"/>
        <end position="237"/>
    </location>
</feature>